<name>K9VVY8_9CYAN</name>
<organism evidence="2 3">
    <name type="scientific">Crinalium epipsammum PCC 9333</name>
    <dbReference type="NCBI Taxonomy" id="1173022"/>
    <lineage>
        <taxon>Bacteria</taxon>
        <taxon>Bacillati</taxon>
        <taxon>Cyanobacteriota</taxon>
        <taxon>Cyanophyceae</taxon>
        <taxon>Gomontiellales</taxon>
        <taxon>Gomontiellaceae</taxon>
        <taxon>Crinalium</taxon>
    </lineage>
</organism>
<dbReference type="AlphaFoldDB" id="K9VVY8"/>
<dbReference type="OrthoDB" id="9779889at2"/>
<reference evidence="2 3" key="1">
    <citation type="submission" date="2012-06" db="EMBL/GenBank/DDBJ databases">
        <title>Finished chromosome of genome of Crinalium epipsammum PCC 9333.</title>
        <authorList>
            <consortium name="US DOE Joint Genome Institute"/>
            <person name="Gugger M."/>
            <person name="Coursin T."/>
            <person name="Rippka R."/>
            <person name="Tandeau De Marsac N."/>
            <person name="Huntemann M."/>
            <person name="Wei C.-L."/>
            <person name="Han J."/>
            <person name="Detter J.C."/>
            <person name="Han C."/>
            <person name="Tapia R."/>
            <person name="Davenport K."/>
            <person name="Daligault H."/>
            <person name="Erkkila T."/>
            <person name="Gu W."/>
            <person name="Munk A.C.C."/>
            <person name="Teshima H."/>
            <person name="Xu Y."/>
            <person name="Chain P."/>
            <person name="Chen A."/>
            <person name="Krypides N."/>
            <person name="Mavromatis K."/>
            <person name="Markowitz V."/>
            <person name="Szeto E."/>
            <person name="Ivanova N."/>
            <person name="Mikhailova N."/>
            <person name="Ovchinnikova G."/>
            <person name="Pagani I."/>
            <person name="Pati A."/>
            <person name="Goodwin L."/>
            <person name="Peters L."/>
            <person name="Pitluck S."/>
            <person name="Woyke T."/>
            <person name="Kerfeld C."/>
        </authorList>
    </citation>
    <scope>NUCLEOTIDE SEQUENCE [LARGE SCALE GENOMIC DNA]</scope>
    <source>
        <strain evidence="2 3">PCC 9333</strain>
    </source>
</reference>
<dbReference type="KEGG" id="cep:Cri9333_0717"/>
<gene>
    <name evidence="2" type="ORF">Cri9333_0717</name>
</gene>
<dbReference type="Proteomes" id="UP000010472">
    <property type="component" value="Chromosome"/>
</dbReference>
<accession>K9VVY8</accession>
<evidence type="ECO:0000256" key="1">
    <source>
        <dbReference type="SAM" id="Phobius"/>
    </source>
</evidence>
<proteinExistence type="predicted"/>
<evidence type="ECO:0000313" key="3">
    <source>
        <dbReference type="Proteomes" id="UP000010472"/>
    </source>
</evidence>
<keyword evidence="1" id="KW-0812">Transmembrane</keyword>
<keyword evidence="1" id="KW-1133">Transmembrane helix</keyword>
<dbReference type="SUPFAM" id="SSF48452">
    <property type="entry name" value="TPR-like"/>
    <property type="match status" value="1"/>
</dbReference>
<dbReference type="eggNOG" id="COG0457">
    <property type="taxonomic scope" value="Bacteria"/>
</dbReference>
<keyword evidence="1" id="KW-0472">Membrane</keyword>
<dbReference type="RefSeq" id="WP_015201769.1">
    <property type="nucleotide sequence ID" value="NC_019753.1"/>
</dbReference>
<dbReference type="EMBL" id="CP003620">
    <property type="protein sequence ID" value="AFZ11647.1"/>
    <property type="molecule type" value="Genomic_DNA"/>
</dbReference>
<dbReference type="Gene3D" id="1.25.40.10">
    <property type="entry name" value="Tetratricopeptide repeat domain"/>
    <property type="match status" value="1"/>
</dbReference>
<dbReference type="InterPro" id="IPR011990">
    <property type="entry name" value="TPR-like_helical_dom_sf"/>
</dbReference>
<protein>
    <recommendedName>
        <fullName evidence="4">Tetratricopeptide TPR_1 repeat-containing protein</fullName>
    </recommendedName>
</protein>
<keyword evidence="3" id="KW-1185">Reference proteome</keyword>
<sequence length="192" mass="22038">MNSSRNFSLYKLFVYMIIGVSTVFGGMTLSVHLTQVIDKNIPSADPYYLRGRTSSDLGEQKGKREDYDKATQLYISEKQIEDIQPTPMLSSERDALHKLGTTYFSAMEDYYNKATRLYISETEPTNNSSFYDDEQDALHKLGTTYFNRGIAKGRRNRKEAISDLQKAAKLFSDIEARSDYQRVQVALRKLQP</sequence>
<dbReference type="HOGENOM" id="CLU_003728_11_2_3"/>
<evidence type="ECO:0000313" key="2">
    <source>
        <dbReference type="EMBL" id="AFZ11647.1"/>
    </source>
</evidence>
<feature type="transmembrane region" description="Helical" evidence="1">
    <location>
        <begin position="12"/>
        <end position="33"/>
    </location>
</feature>
<evidence type="ECO:0008006" key="4">
    <source>
        <dbReference type="Google" id="ProtNLM"/>
    </source>
</evidence>